<dbReference type="RefSeq" id="WP_346151881.1">
    <property type="nucleotide sequence ID" value="NZ_BAAATE010000021.1"/>
</dbReference>
<gene>
    <name evidence="3" type="ORF">GCM10010412_066060</name>
</gene>
<dbReference type="InterPro" id="IPR011024">
    <property type="entry name" value="G_crystallin-like"/>
</dbReference>
<name>A0ABP6F0S6_9ACTN</name>
<feature type="signal peptide" evidence="1">
    <location>
        <begin position="1"/>
        <end position="32"/>
    </location>
</feature>
<dbReference type="SUPFAM" id="SSF49695">
    <property type="entry name" value="gamma-Crystallin-like"/>
    <property type="match status" value="1"/>
</dbReference>
<accession>A0ABP6F0S6</accession>
<keyword evidence="4" id="KW-1185">Reference proteome</keyword>
<feature type="chain" id="PRO_5047240247" description="Streptomyces killer toxin-like beta/gamma crystallin domain-containing protein" evidence="1">
    <location>
        <begin position="33"/>
        <end position="123"/>
    </location>
</feature>
<dbReference type="Gene3D" id="2.60.20.30">
    <property type="match status" value="1"/>
</dbReference>
<sequence>MNRIAKQAVLAALASVAVTVSLTAVTPTPAYAINTVECNGRKDLLRVLIHEGSHEPVEMCYANAGQSYFRFPNMWITRISTGNNRVQWYGDGRWQPAQPIGKWTVFTWPKHPRGVNFGGLRIL</sequence>
<feature type="domain" description="Streptomyces killer toxin-like beta/gamma crystallin" evidence="2">
    <location>
        <begin position="58"/>
        <end position="112"/>
    </location>
</feature>
<keyword evidence="1" id="KW-0732">Signal</keyword>
<dbReference type="Proteomes" id="UP001501666">
    <property type="component" value="Unassembled WGS sequence"/>
</dbReference>
<evidence type="ECO:0000313" key="4">
    <source>
        <dbReference type="Proteomes" id="UP001501666"/>
    </source>
</evidence>
<dbReference type="InterPro" id="IPR015791">
    <property type="entry name" value="Antimic/Inh_G_crystallin-like"/>
</dbReference>
<comment type="caution">
    <text evidence="3">The sequence shown here is derived from an EMBL/GenBank/DDBJ whole genome shotgun (WGS) entry which is preliminary data.</text>
</comment>
<dbReference type="Pfam" id="PF09076">
    <property type="entry name" value="Crystall_2"/>
    <property type="match status" value="1"/>
</dbReference>
<proteinExistence type="predicted"/>
<evidence type="ECO:0000259" key="2">
    <source>
        <dbReference type="Pfam" id="PF09076"/>
    </source>
</evidence>
<evidence type="ECO:0000313" key="3">
    <source>
        <dbReference type="EMBL" id="GAA2681306.1"/>
    </source>
</evidence>
<organism evidence="3 4">
    <name type="scientific">Nonomuraea recticatena</name>
    <dbReference type="NCBI Taxonomy" id="46178"/>
    <lineage>
        <taxon>Bacteria</taxon>
        <taxon>Bacillati</taxon>
        <taxon>Actinomycetota</taxon>
        <taxon>Actinomycetes</taxon>
        <taxon>Streptosporangiales</taxon>
        <taxon>Streptosporangiaceae</taxon>
        <taxon>Nonomuraea</taxon>
    </lineage>
</organism>
<reference evidence="4" key="1">
    <citation type="journal article" date="2019" name="Int. J. Syst. Evol. Microbiol.">
        <title>The Global Catalogue of Microorganisms (GCM) 10K type strain sequencing project: providing services to taxonomists for standard genome sequencing and annotation.</title>
        <authorList>
            <consortium name="The Broad Institute Genomics Platform"/>
            <consortium name="The Broad Institute Genome Sequencing Center for Infectious Disease"/>
            <person name="Wu L."/>
            <person name="Ma J."/>
        </authorList>
    </citation>
    <scope>NUCLEOTIDE SEQUENCE [LARGE SCALE GENOMIC DNA]</scope>
    <source>
        <strain evidence="4">JCM 6835</strain>
    </source>
</reference>
<protein>
    <recommendedName>
        <fullName evidence="2">Streptomyces killer toxin-like beta/gamma crystallin domain-containing protein</fullName>
    </recommendedName>
</protein>
<dbReference type="InterPro" id="IPR015161">
    <property type="entry name" value="Sklp_toxin_b/g_crystallin"/>
</dbReference>
<dbReference type="EMBL" id="BAAATE010000021">
    <property type="protein sequence ID" value="GAA2681306.1"/>
    <property type="molecule type" value="Genomic_DNA"/>
</dbReference>
<evidence type="ECO:0000256" key="1">
    <source>
        <dbReference type="SAM" id="SignalP"/>
    </source>
</evidence>